<gene>
    <name evidence="3" type="ORF">ACCI51_13285</name>
</gene>
<dbReference type="PANTHER" id="PTHR47894:SF1">
    <property type="entry name" value="HTH-TYPE TRANSCRIPTIONAL REGULATOR VQSM"/>
    <property type="match status" value="1"/>
</dbReference>
<protein>
    <submittedName>
        <fullName evidence="3">AraC family transcriptional regulator ligand-binding domain-containing protein</fullName>
    </submittedName>
</protein>
<dbReference type="PANTHER" id="PTHR47894">
    <property type="entry name" value="HTH-TYPE TRANSCRIPTIONAL REGULATOR GADX"/>
    <property type="match status" value="1"/>
</dbReference>
<proteinExistence type="predicted"/>
<dbReference type="Gene3D" id="1.10.10.60">
    <property type="entry name" value="Homeodomain-like"/>
    <property type="match status" value="1"/>
</dbReference>
<dbReference type="RefSeq" id="WP_371843981.1">
    <property type="nucleotide sequence ID" value="NZ_JBGMEL010000012.1"/>
</dbReference>
<accession>A0ABV4NQE0</accession>
<sequence length="333" mass="37734">MAINIQELYSSEPTGLATSTYRHVLYWQHLGFPKDRLEKIYGEHYPKLKNLQHRVPVRLTGQALQEVSNYFCDNTIAFRTGLDVSISSIQAFAHVLMTCPTVRHLVSLGTQFQQLGTQGYQGLFSKGTVRSSFDILIPSFSPFTTCQVELNIGVIFKLISDIIVDYESCHPMIHFTHHNPDLMSRAASLINVPIAFGHNKNCISFENTILNKELCSPGKPSLDLNKLTAKKQLKEMKSDESLPDRCKDIIKNYLPEGATSLDFLADILQVHKRSLQIRLNEQNTSFRRILDAARREKFNSLDVQSMDATQIAKALGFSTTIALEDSRKRWNIT</sequence>
<dbReference type="Proteomes" id="UP001569414">
    <property type="component" value="Unassembled WGS sequence"/>
</dbReference>
<organism evidence="3 4">
    <name type="scientific">Microbulbifer echini</name>
    <dbReference type="NCBI Taxonomy" id="1529067"/>
    <lineage>
        <taxon>Bacteria</taxon>
        <taxon>Pseudomonadati</taxon>
        <taxon>Pseudomonadota</taxon>
        <taxon>Gammaproteobacteria</taxon>
        <taxon>Cellvibrionales</taxon>
        <taxon>Microbulbiferaceae</taxon>
        <taxon>Microbulbifer</taxon>
    </lineage>
</organism>
<name>A0ABV4NQE0_9GAMM</name>
<dbReference type="InterPro" id="IPR032687">
    <property type="entry name" value="AraC-type_N"/>
</dbReference>
<feature type="domain" description="HTH-type transcriptional regulator AraC-type N-terminal" evidence="2">
    <location>
        <begin position="52"/>
        <end position="212"/>
    </location>
</feature>
<evidence type="ECO:0000256" key="1">
    <source>
        <dbReference type="ARBA" id="ARBA00023125"/>
    </source>
</evidence>
<evidence type="ECO:0000313" key="4">
    <source>
        <dbReference type="Proteomes" id="UP001569414"/>
    </source>
</evidence>
<dbReference type="EMBL" id="JBGMEL010000012">
    <property type="protein sequence ID" value="MFA0791525.1"/>
    <property type="molecule type" value="Genomic_DNA"/>
</dbReference>
<evidence type="ECO:0000259" key="2">
    <source>
        <dbReference type="Pfam" id="PF12625"/>
    </source>
</evidence>
<reference evidence="3 4" key="1">
    <citation type="submission" date="2024-08" db="EMBL/GenBank/DDBJ databases">
        <authorList>
            <person name="Ishaq N."/>
        </authorList>
    </citation>
    <scope>NUCLEOTIDE SEQUENCE [LARGE SCALE GENOMIC DNA]</scope>
    <source>
        <strain evidence="3 4">JCM 30400</strain>
    </source>
</reference>
<dbReference type="Pfam" id="PF12625">
    <property type="entry name" value="Arabinose_bd"/>
    <property type="match status" value="1"/>
</dbReference>
<comment type="caution">
    <text evidence="3">The sequence shown here is derived from an EMBL/GenBank/DDBJ whole genome shotgun (WGS) entry which is preliminary data.</text>
</comment>
<keyword evidence="4" id="KW-1185">Reference proteome</keyword>
<keyword evidence="1" id="KW-0238">DNA-binding</keyword>
<evidence type="ECO:0000313" key="3">
    <source>
        <dbReference type="EMBL" id="MFA0791525.1"/>
    </source>
</evidence>